<organism evidence="11 12">
    <name type="scientific">Thermacetogenium phaeum</name>
    <dbReference type="NCBI Taxonomy" id="85874"/>
    <lineage>
        <taxon>Bacteria</taxon>
        <taxon>Bacillati</taxon>
        <taxon>Bacillota</taxon>
        <taxon>Clostridia</taxon>
        <taxon>Thermoanaerobacterales</taxon>
        <taxon>Thermoanaerobacteraceae</taxon>
        <taxon>Thermacetogenium</taxon>
    </lineage>
</organism>
<dbReference type="GO" id="GO:0032153">
    <property type="term" value="C:cell division site"/>
    <property type="evidence" value="ECO:0007669"/>
    <property type="project" value="UniProtKB-UniRule"/>
</dbReference>
<evidence type="ECO:0000256" key="9">
    <source>
        <dbReference type="SAM" id="Coils"/>
    </source>
</evidence>
<evidence type="ECO:0000256" key="8">
    <source>
        <dbReference type="NCBIfam" id="TIGR02209"/>
    </source>
</evidence>
<comment type="caution">
    <text evidence="11">The sequence shown here is derived from an EMBL/GenBank/DDBJ whole genome shotgun (WGS) entry which is preliminary data.</text>
</comment>
<evidence type="ECO:0000256" key="3">
    <source>
        <dbReference type="ARBA" id="ARBA00022692"/>
    </source>
</evidence>
<comment type="subcellular location">
    <subcellularLocation>
        <location evidence="7">Cell membrane</location>
        <topology evidence="7">Single-pass type II membrane protein</topology>
    </subcellularLocation>
    <text evidence="7">Localizes to the division septum where it forms a ring structure.</text>
</comment>
<evidence type="ECO:0000256" key="1">
    <source>
        <dbReference type="ARBA" id="ARBA00022475"/>
    </source>
</evidence>
<dbReference type="GO" id="GO:0043093">
    <property type="term" value="P:FtsZ-dependent cytokinesis"/>
    <property type="evidence" value="ECO:0007669"/>
    <property type="project" value="UniProtKB-UniRule"/>
</dbReference>
<comment type="function">
    <text evidence="7">Essential cell division protein.</text>
</comment>
<keyword evidence="3 7" id="KW-0812">Transmembrane</keyword>
<reference evidence="12" key="1">
    <citation type="journal article" date="2015" name="MBio">
        <title>Genome-Resolved Metagenomic Analysis Reveals Roles for Candidate Phyla and Other Microbial Community Members in Biogeochemical Transformations in Oil Reservoirs.</title>
        <authorList>
            <person name="Hu P."/>
            <person name="Tom L."/>
            <person name="Singh A."/>
            <person name="Thomas B.C."/>
            <person name="Baker B.J."/>
            <person name="Piceno Y.M."/>
            <person name="Andersen G.L."/>
            <person name="Banfield J.F."/>
        </authorList>
    </citation>
    <scope>NUCLEOTIDE SEQUENCE [LARGE SCALE GENOMIC DNA]</scope>
</reference>
<feature type="compositionally biased region" description="Basic residues" evidence="10">
    <location>
        <begin position="9"/>
        <end position="21"/>
    </location>
</feature>
<evidence type="ECO:0000256" key="2">
    <source>
        <dbReference type="ARBA" id="ARBA00022618"/>
    </source>
</evidence>
<dbReference type="GO" id="GO:0005886">
    <property type="term" value="C:plasma membrane"/>
    <property type="evidence" value="ECO:0007669"/>
    <property type="project" value="UniProtKB-SubCell"/>
</dbReference>
<proteinExistence type="inferred from homology"/>
<feature type="region of interest" description="Disordered" evidence="10">
    <location>
        <begin position="1"/>
        <end position="21"/>
    </location>
</feature>
<dbReference type="InterPro" id="IPR007060">
    <property type="entry name" value="FtsL/DivIC"/>
</dbReference>
<keyword evidence="6 7" id="KW-0131">Cell cycle</keyword>
<evidence type="ECO:0000256" key="5">
    <source>
        <dbReference type="ARBA" id="ARBA00023136"/>
    </source>
</evidence>
<gene>
    <name evidence="7" type="primary">ftsL</name>
    <name evidence="11" type="ORF">XD66_1024</name>
</gene>
<evidence type="ECO:0000256" key="10">
    <source>
        <dbReference type="SAM" id="MobiDB-lite"/>
    </source>
</evidence>
<name>A0A101FFU2_9THEO</name>
<evidence type="ECO:0000313" key="11">
    <source>
        <dbReference type="EMBL" id="KUK36268.1"/>
    </source>
</evidence>
<evidence type="ECO:0000256" key="7">
    <source>
        <dbReference type="HAMAP-Rule" id="MF_00910"/>
    </source>
</evidence>
<feature type="coiled-coil region" evidence="9">
    <location>
        <begin position="119"/>
        <end position="156"/>
    </location>
</feature>
<dbReference type="Proteomes" id="UP000053326">
    <property type="component" value="Unassembled WGS sequence"/>
</dbReference>
<dbReference type="EMBL" id="LGFO01000129">
    <property type="protein sequence ID" value="KUK36268.1"/>
    <property type="molecule type" value="Genomic_DNA"/>
</dbReference>
<dbReference type="Pfam" id="PF04977">
    <property type="entry name" value="DivIC"/>
    <property type="match status" value="1"/>
</dbReference>
<keyword evidence="5 7" id="KW-0472">Membrane</keyword>
<sequence>MVLAEKRQSLRHSHLRTQTRPLSRPRARLKAVVCIKIVGVILFGFAFGLFYIYKHSQVAAIGYQIESTKQSIAALQRENKRLELMVAELQSPERVEEIARSKLGMKEPADVVLAALPAEASLLSESEEAESKEAQLEQDKERANALTRVAEQLIGRAEASPR</sequence>
<keyword evidence="1 7" id="KW-1003">Cell membrane</keyword>
<comment type="similarity">
    <text evidence="7">Belongs to the FtsL family.</text>
</comment>
<evidence type="ECO:0000256" key="4">
    <source>
        <dbReference type="ARBA" id="ARBA00022989"/>
    </source>
</evidence>
<protein>
    <recommendedName>
        <fullName evidence="7 8">Cell division protein FtsL</fullName>
    </recommendedName>
</protein>
<dbReference type="InterPro" id="IPR011922">
    <property type="entry name" value="Cell_div_FtsL"/>
</dbReference>
<evidence type="ECO:0000313" key="12">
    <source>
        <dbReference type="Proteomes" id="UP000053326"/>
    </source>
</evidence>
<keyword evidence="9" id="KW-0175">Coiled coil</keyword>
<feature type="transmembrane region" description="Helical" evidence="7">
    <location>
        <begin position="29"/>
        <end position="53"/>
    </location>
</feature>
<dbReference type="HAMAP" id="MF_00910">
    <property type="entry name" value="FtsL"/>
    <property type="match status" value="1"/>
</dbReference>
<dbReference type="AlphaFoldDB" id="A0A101FFU2"/>
<keyword evidence="4 7" id="KW-1133">Transmembrane helix</keyword>
<keyword evidence="2 7" id="KW-0132">Cell division</keyword>
<accession>A0A101FFU2</accession>
<evidence type="ECO:0000256" key="6">
    <source>
        <dbReference type="ARBA" id="ARBA00023306"/>
    </source>
</evidence>
<dbReference type="NCBIfam" id="TIGR02209">
    <property type="entry name" value="ftsL_broad"/>
    <property type="match status" value="1"/>
</dbReference>